<dbReference type="PANTHER" id="PTHR41786:SF1">
    <property type="entry name" value="6-HYDROXYMETHYLPTERIN DIPHOSPHOKINASE MPTE-LIKE DOMAIN-CONTAINING PROTEIN"/>
    <property type="match status" value="1"/>
</dbReference>
<comment type="caution">
    <text evidence="2">The sequence shown here is derived from an EMBL/GenBank/DDBJ whole genome shotgun (WGS) entry which is preliminary data.</text>
</comment>
<evidence type="ECO:0000313" key="2">
    <source>
        <dbReference type="EMBL" id="DAB37589.1"/>
    </source>
</evidence>
<dbReference type="EMBL" id="DLUI01000149">
    <property type="protein sequence ID" value="DAB37589.1"/>
    <property type="molecule type" value="Genomic_DNA"/>
</dbReference>
<dbReference type="Pfam" id="PF01973">
    <property type="entry name" value="MptE-like"/>
    <property type="match status" value="1"/>
</dbReference>
<dbReference type="InterPro" id="IPR002826">
    <property type="entry name" value="MptE-like"/>
</dbReference>
<evidence type="ECO:0000313" key="3">
    <source>
        <dbReference type="Proteomes" id="UP000228859"/>
    </source>
</evidence>
<protein>
    <recommendedName>
        <fullName evidence="1">6-hydroxymethylpterin diphosphokinase MptE-like domain-containing protein</fullName>
    </recommendedName>
</protein>
<dbReference type="RefSeq" id="WP_294897367.1">
    <property type="nucleotide sequence ID" value="NZ_DLUI01000149.1"/>
</dbReference>
<dbReference type="AlphaFoldDB" id="A0A2D3WKF5"/>
<sequence length="646" mass="73451">MYLKMLEANYQKNLQALQTKNPSLHDRLVLCTENKEFNFDISSSGVVTILDNQNRRRVNLTLEELSNILETFDSLTNHPYLYFFGISDGMLQKALLNTKKHALIVIEPKLELIFIALHCQDFSNEILSDKLYLFLAEDLSFPFLVLFLHQNDFIYYVKSYILHFPSPYYEESFDDEIMALNQLMLKTMEYIISNAGNDIIDGLTGLKNHIANLPHMVAGPQLQKFCMHKNTDIAVMVSTGPSLSKQLPLLRSIQENVTIICADSALRILYQNGITADICTSMERDELITRLFEDIPSEYKQKVIFVRASLQNPSMFSVLEGCTDILAMRPFGYNDSFNLHPYGYICSGMSVANMSHDLIALMRFRACIIIGQDLAYGKDGTTHSKGYTFGETFDAVYEETGRSIITLPAYGGEGTVESNTIWELFLNGLRQGIASTKNIFPTINATEGGARIEGSLEMSFADSVKEYVDSSFCKQPINVPCTSHEEAKEYFISVSSTIDNLISEGEKLQGILESTFMAIAEPCKKLENKSEEEQLETFNDQEIIGMLNIISETREALLNSTEYKNFYWDIIQTIAIHHEIELGTIKTLNVTNPSENKNKAIRWIFNHIPYFYTLAGSIDNVINIMREEREESLQKLPEELKFLVKN</sequence>
<name>A0A2D3WKF5_9BACT</name>
<gene>
    <name evidence="2" type="ORF">CFH83_10315</name>
</gene>
<feature type="domain" description="6-hydroxymethylpterin diphosphokinase MptE-like" evidence="1">
    <location>
        <begin position="207"/>
        <end position="378"/>
    </location>
</feature>
<proteinExistence type="predicted"/>
<evidence type="ECO:0000259" key="1">
    <source>
        <dbReference type="Pfam" id="PF01973"/>
    </source>
</evidence>
<reference evidence="2 3" key="1">
    <citation type="journal article" date="2017" name="Front. Microbiol.">
        <title>Comparative Genomic Analysis of the Class Epsilonproteobacteria and Proposed Reclassification to Epsilonbacteraeota (phyl. nov.).</title>
        <authorList>
            <person name="Waite D.W."/>
            <person name="Vanwonterghem I."/>
            <person name="Rinke C."/>
            <person name="Parks D.H."/>
            <person name="Zhang Y."/>
            <person name="Takai K."/>
            <person name="Sievert S.M."/>
            <person name="Simon J."/>
            <person name="Campbell B.J."/>
            <person name="Hanson T.E."/>
            <person name="Woyke T."/>
            <person name="Klotz M.G."/>
            <person name="Hugenholtz P."/>
        </authorList>
    </citation>
    <scope>NUCLEOTIDE SEQUENCE [LARGE SCALE GENOMIC DNA]</scope>
    <source>
        <strain evidence="2">UBA12443</strain>
    </source>
</reference>
<dbReference type="PANTHER" id="PTHR41786">
    <property type="entry name" value="MOTILITY ACCESSORY FACTOR MAF"/>
    <property type="match status" value="1"/>
</dbReference>
<accession>A0A2D3WKF5</accession>
<dbReference type="Proteomes" id="UP000228859">
    <property type="component" value="Unassembled WGS sequence"/>
</dbReference>
<organism evidence="2 3">
    <name type="scientific">Sulfuricurvum kujiense</name>
    <dbReference type="NCBI Taxonomy" id="148813"/>
    <lineage>
        <taxon>Bacteria</taxon>
        <taxon>Pseudomonadati</taxon>
        <taxon>Campylobacterota</taxon>
        <taxon>Epsilonproteobacteria</taxon>
        <taxon>Campylobacterales</taxon>
        <taxon>Sulfurimonadaceae</taxon>
        <taxon>Sulfuricurvum</taxon>
    </lineage>
</organism>